<feature type="domain" description="EamA" evidence="7">
    <location>
        <begin position="19"/>
        <end position="147"/>
    </location>
</feature>
<organism evidence="8 9">
    <name type="scientific">Burkholderia ubonensis</name>
    <dbReference type="NCBI Taxonomy" id="101571"/>
    <lineage>
        <taxon>Bacteria</taxon>
        <taxon>Pseudomonadati</taxon>
        <taxon>Pseudomonadota</taxon>
        <taxon>Betaproteobacteria</taxon>
        <taxon>Burkholderiales</taxon>
        <taxon>Burkholderiaceae</taxon>
        <taxon>Burkholderia</taxon>
        <taxon>Burkholderia cepacia complex</taxon>
    </lineage>
</organism>
<feature type="transmembrane region" description="Helical" evidence="6">
    <location>
        <begin position="245"/>
        <end position="264"/>
    </location>
</feature>
<evidence type="ECO:0000256" key="6">
    <source>
        <dbReference type="SAM" id="Phobius"/>
    </source>
</evidence>
<keyword evidence="4 6" id="KW-1133">Transmembrane helix</keyword>
<comment type="caution">
    <text evidence="8">The sequence shown here is derived from an EMBL/GenBank/DDBJ whole genome shotgun (WGS) entry which is preliminary data.</text>
</comment>
<dbReference type="RefSeq" id="WP_076477180.1">
    <property type="nucleotide sequence ID" value="NZ_MTJZ01000012.1"/>
</dbReference>
<dbReference type="InterPro" id="IPR051258">
    <property type="entry name" value="Diverse_Substrate_Transporter"/>
</dbReference>
<evidence type="ECO:0000256" key="2">
    <source>
        <dbReference type="ARBA" id="ARBA00022475"/>
    </source>
</evidence>
<evidence type="ECO:0000256" key="3">
    <source>
        <dbReference type="ARBA" id="ARBA00022692"/>
    </source>
</evidence>
<reference evidence="8 9" key="1">
    <citation type="submission" date="2017-01" db="EMBL/GenBank/DDBJ databases">
        <title>Phylogeographic, genomic and meropenem susceptibility analysis of Burkholderia ubonensis.</title>
        <authorList>
            <person name="Price E.P."/>
            <person name="Sarovich D.S."/>
            <person name="Webb J.R."/>
            <person name="Hall C.M."/>
            <person name="Sahl J.W."/>
            <person name="Kaestli M."/>
            <person name="Mayo M."/>
            <person name="Harrington G."/>
            <person name="Baker A.L."/>
            <person name="Sidak-Loftis L.C."/>
            <person name="Lummis M."/>
            <person name="Schupp J.M."/>
            <person name="Gillece J.D."/>
            <person name="Tuanyok A."/>
            <person name="Warner J."/>
            <person name="Busch J.D."/>
            <person name="Keim P."/>
            <person name="Currie B.J."/>
            <person name="Wagner D.M."/>
        </authorList>
    </citation>
    <scope>NUCLEOTIDE SEQUENCE [LARGE SCALE GENOMIC DNA]</scope>
    <source>
        <strain evidence="8 9">A21</strain>
    </source>
</reference>
<dbReference type="InterPro" id="IPR000620">
    <property type="entry name" value="EamA_dom"/>
</dbReference>
<dbReference type="Pfam" id="PF00892">
    <property type="entry name" value="EamA"/>
    <property type="match status" value="2"/>
</dbReference>
<evidence type="ECO:0000256" key="5">
    <source>
        <dbReference type="ARBA" id="ARBA00023136"/>
    </source>
</evidence>
<dbReference type="EMBL" id="MTJZ01000012">
    <property type="protein sequence ID" value="OMG73225.1"/>
    <property type="molecule type" value="Genomic_DNA"/>
</dbReference>
<feature type="transmembrane region" description="Helical" evidence="6">
    <location>
        <begin position="153"/>
        <end position="172"/>
    </location>
</feature>
<keyword evidence="5 6" id="KW-0472">Membrane</keyword>
<feature type="transmembrane region" description="Helical" evidence="6">
    <location>
        <begin position="53"/>
        <end position="71"/>
    </location>
</feature>
<protein>
    <submittedName>
        <fullName evidence="8">EamA family transporter</fullName>
    </submittedName>
</protein>
<dbReference type="PANTHER" id="PTHR42920">
    <property type="entry name" value="OS03G0707200 PROTEIN-RELATED"/>
    <property type="match status" value="1"/>
</dbReference>
<gene>
    <name evidence="8" type="ORF">BW685_13570</name>
</gene>
<evidence type="ECO:0000313" key="9">
    <source>
        <dbReference type="Proteomes" id="UP000187194"/>
    </source>
</evidence>
<feature type="transmembrane region" description="Helical" evidence="6">
    <location>
        <begin position="214"/>
        <end position="233"/>
    </location>
</feature>
<evidence type="ECO:0000256" key="1">
    <source>
        <dbReference type="ARBA" id="ARBA00004651"/>
    </source>
</evidence>
<dbReference type="InterPro" id="IPR037185">
    <property type="entry name" value="EmrE-like"/>
</dbReference>
<feature type="transmembrane region" description="Helical" evidence="6">
    <location>
        <begin position="184"/>
        <end position="208"/>
    </location>
</feature>
<evidence type="ECO:0000313" key="8">
    <source>
        <dbReference type="EMBL" id="OMG73225.1"/>
    </source>
</evidence>
<name>A0A1R1JCY2_9BURK</name>
<keyword evidence="2" id="KW-1003">Cell membrane</keyword>
<sequence>MRPLVTSGSVERLRPAARTVLLTAAAMLAFASNSLLCRLALRDAQIDAASFGSLRLVSGALMLTIVVRAGAGRPPPRADWLAAAMLFAYVACFSFAYLSVSAATGALILFGAVQLTMFAAGLHAGERFTAPGWVGMAAAVAGLLYLVSPGVSAPTPGGVVLMSAAGVAWGVYSLRGRGLADPLAATAGNFLRAAPMALALSVAFAGRFHPTTRGALLAVASGALTSGIGYVIWYAALKHLTAMRAAAVQLSVPPIAACGAVLFLAERPTWRLAIASAAILGGIALVLASRAHGKTAPRTRRPPDTRE</sequence>
<dbReference type="Proteomes" id="UP000187194">
    <property type="component" value="Unassembled WGS sequence"/>
</dbReference>
<dbReference type="AlphaFoldDB" id="A0A1R1JCY2"/>
<evidence type="ECO:0000256" key="4">
    <source>
        <dbReference type="ARBA" id="ARBA00022989"/>
    </source>
</evidence>
<keyword evidence="3 6" id="KW-0812">Transmembrane</keyword>
<proteinExistence type="predicted"/>
<dbReference type="GO" id="GO:0005886">
    <property type="term" value="C:plasma membrane"/>
    <property type="evidence" value="ECO:0007669"/>
    <property type="project" value="UniProtKB-SubCell"/>
</dbReference>
<dbReference type="PANTHER" id="PTHR42920:SF11">
    <property type="entry name" value="INNER MEMBRANE PROTEIN YTFF"/>
    <property type="match status" value="1"/>
</dbReference>
<feature type="transmembrane region" description="Helical" evidence="6">
    <location>
        <begin position="20"/>
        <end position="41"/>
    </location>
</feature>
<comment type="subcellular location">
    <subcellularLocation>
        <location evidence="1">Cell membrane</location>
        <topology evidence="1">Multi-pass membrane protein</topology>
    </subcellularLocation>
</comment>
<dbReference type="SUPFAM" id="SSF103481">
    <property type="entry name" value="Multidrug resistance efflux transporter EmrE"/>
    <property type="match status" value="2"/>
</dbReference>
<feature type="transmembrane region" description="Helical" evidence="6">
    <location>
        <begin position="128"/>
        <end position="147"/>
    </location>
</feature>
<feature type="domain" description="EamA" evidence="7">
    <location>
        <begin position="158"/>
        <end position="287"/>
    </location>
</feature>
<evidence type="ECO:0000259" key="7">
    <source>
        <dbReference type="Pfam" id="PF00892"/>
    </source>
</evidence>
<accession>A0A1R1JCY2</accession>
<feature type="transmembrane region" description="Helical" evidence="6">
    <location>
        <begin position="270"/>
        <end position="291"/>
    </location>
</feature>